<dbReference type="Proteomes" id="UP000229794">
    <property type="component" value="Unassembled WGS sequence"/>
</dbReference>
<dbReference type="AlphaFoldDB" id="A0A2H0BDQ7"/>
<evidence type="ECO:0000313" key="1">
    <source>
        <dbReference type="EMBL" id="PIP55766.1"/>
    </source>
</evidence>
<protein>
    <submittedName>
        <fullName evidence="1">Uncharacterized protein</fullName>
    </submittedName>
</protein>
<reference evidence="1 2" key="1">
    <citation type="submission" date="2017-09" db="EMBL/GenBank/DDBJ databases">
        <title>Depth-based differentiation of microbial function through sediment-hosted aquifers and enrichment of novel symbionts in the deep terrestrial subsurface.</title>
        <authorList>
            <person name="Probst A.J."/>
            <person name="Ladd B."/>
            <person name="Jarett J.K."/>
            <person name="Geller-Mcgrath D.E."/>
            <person name="Sieber C.M."/>
            <person name="Emerson J.B."/>
            <person name="Anantharaman K."/>
            <person name="Thomas B.C."/>
            <person name="Malmstrom R."/>
            <person name="Stieglmeier M."/>
            <person name="Klingl A."/>
            <person name="Woyke T."/>
            <person name="Ryan C.M."/>
            <person name="Banfield J.F."/>
        </authorList>
    </citation>
    <scope>NUCLEOTIDE SEQUENCE [LARGE SCALE GENOMIC DNA]</scope>
    <source>
        <strain evidence="1">CG22_combo_CG10-13_8_21_14_all_42_17</strain>
    </source>
</reference>
<dbReference type="EMBL" id="PCST01000019">
    <property type="protein sequence ID" value="PIP55766.1"/>
    <property type="molecule type" value="Genomic_DNA"/>
</dbReference>
<gene>
    <name evidence="1" type="ORF">COX06_01720</name>
</gene>
<name>A0A2H0BDQ7_9BACT</name>
<proteinExistence type="predicted"/>
<comment type="caution">
    <text evidence="1">The sequence shown here is derived from an EMBL/GenBank/DDBJ whole genome shotgun (WGS) entry which is preliminary data.</text>
</comment>
<accession>A0A2H0BDQ7</accession>
<sequence>MNWCAILELVRTYFAACGGKIFWLDADTKTSQMVENDENDSPIDKKYSDSRNIKNSVQREYYRISER</sequence>
<organism evidence="1 2">
    <name type="scientific">Candidatus Zambryskibacteria bacterium CG22_combo_CG10-13_8_21_14_all_42_17</name>
    <dbReference type="NCBI Taxonomy" id="1975118"/>
    <lineage>
        <taxon>Bacteria</taxon>
        <taxon>Candidatus Zambryskiibacteriota</taxon>
    </lineage>
</organism>
<evidence type="ECO:0000313" key="2">
    <source>
        <dbReference type="Proteomes" id="UP000229794"/>
    </source>
</evidence>